<dbReference type="AlphaFoldDB" id="A0A6G1GUS7"/>
<reference evidence="3" key="1">
    <citation type="journal article" date="2020" name="Stud. Mycol.">
        <title>101 Dothideomycetes genomes: a test case for predicting lifestyles and emergence of pathogens.</title>
        <authorList>
            <person name="Haridas S."/>
            <person name="Albert R."/>
            <person name="Binder M."/>
            <person name="Bloem J."/>
            <person name="Labutti K."/>
            <person name="Salamov A."/>
            <person name="Andreopoulos B."/>
            <person name="Baker S."/>
            <person name="Barry K."/>
            <person name="Bills G."/>
            <person name="Bluhm B."/>
            <person name="Cannon C."/>
            <person name="Castanera R."/>
            <person name="Culley D."/>
            <person name="Daum C."/>
            <person name="Ezra D."/>
            <person name="Gonzalez J."/>
            <person name="Henrissat B."/>
            <person name="Kuo A."/>
            <person name="Liang C."/>
            <person name="Lipzen A."/>
            <person name="Lutzoni F."/>
            <person name="Magnuson J."/>
            <person name="Mondo S."/>
            <person name="Nolan M."/>
            <person name="Ohm R."/>
            <person name="Pangilinan J."/>
            <person name="Park H.-J."/>
            <person name="Ramirez L."/>
            <person name="Alfaro M."/>
            <person name="Sun H."/>
            <person name="Tritt A."/>
            <person name="Yoshinaga Y."/>
            <person name="Zwiers L.-H."/>
            <person name="Turgeon B."/>
            <person name="Goodwin S."/>
            <person name="Spatafora J."/>
            <person name="Crous P."/>
            <person name="Grigoriev I."/>
        </authorList>
    </citation>
    <scope>NUCLEOTIDE SEQUENCE</scope>
    <source>
        <strain evidence="3">CBS 113979</strain>
    </source>
</reference>
<sequence length="175" mass="18651">MSQQQGGDSSSTGAAGSGGQDDAWQSIQDPSERRRVQNKLAQRKFRAKTKEQKEEKERDTRDQERAGSAYATPEPGSIDPGYDLSGLPWGGPSMPHIIGTGKAKGQSGTSQAGSSDYQNYQSYTATTSGADSSDYQNYQGYTSTTSGADSSDYQEYQGYTATTSGTDTTSWTSTG</sequence>
<feature type="compositionally biased region" description="Low complexity" evidence="1">
    <location>
        <begin position="1"/>
        <end position="25"/>
    </location>
</feature>
<dbReference type="InterPro" id="IPR004827">
    <property type="entry name" value="bZIP"/>
</dbReference>
<dbReference type="PANTHER" id="PTHR39607:SF2">
    <property type="entry name" value="BZIP DOMAIN-CONTAINING PROTEIN"/>
    <property type="match status" value="1"/>
</dbReference>
<dbReference type="OrthoDB" id="5387389at2759"/>
<feature type="compositionally biased region" description="Basic and acidic residues" evidence="1">
    <location>
        <begin position="48"/>
        <end position="65"/>
    </location>
</feature>
<evidence type="ECO:0000313" key="4">
    <source>
        <dbReference type="Proteomes" id="UP000800041"/>
    </source>
</evidence>
<protein>
    <recommendedName>
        <fullName evidence="2">BZIP domain-containing protein</fullName>
    </recommendedName>
</protein>
<name>A0A6G1GUS7_9PEZI</name>
<dbReference type="CDD" id="cd14688">
    <property type="entry name" value="bZIP_YAP"/>
    <property type="match status" value="1"/>
</dbReference>
<dbReference type="InterPro" id="IPR052635">
    <property type="entry name" value="Sec_Metab_Biosynth_Reg"/>
</dbReference>
<accession>A0A6G1GUS7</accession>
<proteinExistence type="predicted"/>
<dbReference type="GO" id="GO:0003700">
    <property type="term" value="F:DNA-binding transcription factor activity"/>
    <property type="evidence" value="ECO:0007669"/>
    <property type="project" value="InterPro"/>
</dbReference>
<feature type="compositionally biased region" description="Polar residues" evidence="1">
    <location>
        <begin position="106"/>
        <end position="153"/>
    </location>
</feature>
<dbReference type="Proteomes" id="UP000800041">
    <property type="component" value="Unassembled WGS sequence"/>
</dbReference>
<organism evidence="3 4">
    <name type="scientific">Aulographum hederae CBS 113979</name>
    <dbReference type="NCBI Taxonomy" id="1176131"/>
    <lineage>
        <taxon>Eukaryota</taxon>
        <taxon>Fungi</taxon>
        <taxon>Dikarya</taxon>
        <taxon>Ascomycota</taxon>
        <taxon>Pezizomycotina</taxon>
        <taxon>Dothideomycetes</taxon>
        <taxon>Pleosporomycetidae</taxon>
        <taxon>Aulographales</taxon>
        <taxon>Aulographaceae</taxon>
    </lineage>
</organism>
<evidence type="ECO:0000313" key="3">
    <source>
        <dbReference type="EMBL" id="KAF1984530.1"/>
    </source>
</evidence>
<gene>
    <name evidence="3" type="ORF">K402DRAFT_138069</name>
</gene>
<feature type="region of interest" description="Disordered" evidence="1">
    <location>
        <begin position="1"/>
        <end position="153"/>
    </location>
</feature>
<evidence type="ECO:0000256" key="1">
    <source>
        <dbReference type="SAM" id="MobiDB-lite"/>
    </source>
</evidence>
<dbReference type="PROSITE" id="PS00036">
    <property type="entry name" value="BZIP_BASIC"/>
    <property type="match status" value="1"/>
</dbReference>
<feature type="domain" description="BZIP" evidence="2">
    <location>
        <begin position="33"/>
        <end position="48"/>
    </location>
</feature>
<dbReference type="EMBL" id="ML977167">
    <property type="protein sequence ID" value="KAF1984530.1"/>
    <property type="molecule type" value="Genomic_DNA"/>
</dbReference>
<dbReference type="PANTHER" id="PTHR39607">
    <property type="entry name" value="XANTHOCILLIN BIOSYNTHESIS CLUSTER TRANSCRIPTION FACTOR XANC-RELATED"/>
    <property type="match status" value="1"/>
</dbReference>
<keyword evidence="4" id="KW-1185">Reference proteome</keyword>
<evidence type="ECO:0000259" key="2">
    <source>
        <dbReference type="PROSITE" id="PS00036"/>
    </source>
</evidence>